<keyword evidence="1" id="KW-0812">Transmembrane</keyword>
<feature type="transmembrane region" description="Helical" evidence="1">
    <location>
        <begin position="266"/>
        <end position="287"/>
    </location>
</feature>
<keyword evidence="1" id="KW-1133">Transmembrane helix</keyword>
<dbReference type="EMBL" id="JALLAZ020000135">
    <property type="protein sequence ID" value="KAL3802761.1"/>
    <property type="molecule type" value="Genomic_DNA"/>
</dbReference>
<keyword evidence="3" id="KW-1185">Reference proteome</keyword>
<evidence type="ECO:0008006" key="4">
    <source>
        <dbReference type="Google" id="ProtNLM"/>
    </source>
</evidence>
<dbReference type="AlphaFoldDB" id="A0ABD3QT84"/>
<feature type="transmembrane region" description="Helical" evidence="1">
    <location>
        <begin position="225"/>
        <end position="246"/>
    </location>
</feature>
<evidence type="ECO:0000256" key="1">
    <source>
        <dbReference type="SAM" id="Phobius"/>
    </source>
</evidence>
<keyword evidence="1" id="KW-0472">Membrane</keyword>
<organism evidence="2 3">
    <name type="scientific">Stephanodiscus triporus</name>
    <dbReference type="NCBI Taxonomy" id="2934178"/>
    <lineage>
        <taxon>Eukaryota</taxon>
        <taxon>Sar</taxon>
        <taxon>Stramenopiles</taxon>
        <taxon>Ochrophyta</taxon>
        <taxon>Bacillariophyta</taxon>
        <taxon>Coscinodiscophyceae</taxon>
        <taxon>Thalassiosirophycidae</taxon>
        <taxon>Stephanodiscales</taxon>
        <taxon>Stephanodiscaceae</taxon>
        <taxon>Stephanodiscus</taxon>
    </lineage>
</organism>
<gene>
    <name evidence="2" type="ORF">ACHAW5_008865</name>
</gene>
<feature type="transmembrane region" description="Helical" evidence="1">
    <location>
        <begin position="54"/>
        <end position="77"/>
    </location>
</feature>
<accession>A0ABD3QT84</accession>
<comment type="caution">
    <text evidence="2">The sequence shown here is derived from an EMBL/GenBank/DDBJ whole genome shotgun (WGS) entry which is preliminary data.</text>
</comment>
<sequence length="313" mass="33546">MRRSNNIAHESKTELTAAGGRGRNIPKFGDRQLKANISTMGRSSFQCLAPAKQLCGGGVVLAVLAWSSWAVLFGAFVGLRNRSLSCDDICYDPSFCWSSNVTSSPSTLCVNDGISCLEDCAVPYESQFVEKTNATANGTQDDGSLCRLVNYCDEIVQEESEKVDECATMACDDAAPAMTSLQSVMTLLGLLLILLSGTLCLNFYREAVVCPPRRCSPCKEALGRVVLYGSVSGAAVLLVLVLVQMIEFARNGLPGGMADLAVTVLYIYIIVINAILVLFACAGRYLLAETDAARELSAAHGEEEPEVQTAHVF</sequence>
<name>A0ABD3QT84_9STRA</name>
<protein>
    <recommendedName>
        <fullName evidence="4">Transmembrane protein</fullName>
    </recommendedName>
</protein>
<evidence type="ECO:0000313" key="3">
    <source>
        <dbReference type="Proteomes" id="UP001530315"/>
    </source>
</evidence>
<dbReference type="Proteomes" id="UP001530315">
    <property type="component" value="Unassembled WGS sequence"/>
</dbReference>
<feature type="transmembrane region" description="Helical" evidence="1">
    <location>
        <begin position="184"/>
        <end position="204"/>
    </location>
</feature>
<reference evidence="2 3" key="1">
    <citation type="submission" date="2024-10" db="EMBL/GenBank/DDBJ databases">
        <title>Updated reference genomes for cyclostephanoid diatoms.</title>
        <authorList>
            <person name="Roberts W.R."/>
            <person name="Alverson A.J."/>
        </authorList>
    </citation>
    <scope>NUCLEOTIDE SEQUENCE [LARGE SCALE GENOMIC DNA]</scope>
    <source>
        <strain evidence="2 3">AJA276-08</strain>
    </source>
</reference>
<evidence type="ECO:0000313" key="2">
    <source>
        <dbReference type="EMBL" id="KAL3802761.1"/>
    </source>
</evidence>
<proteinExistence type="predicted"/>